<dbReference type="Pfam" id="PF16499">
    <property type="entry name" value="Melibiase_2"/>
    <property type="match status" value="1"/>
</dbReference>
<feature type="signal peptide" evidence="6">
    <location>
        <begin position="1"/>
        <end position="17"/>
    </location>
</feature>
<proteinExistence type="inferred from homology"/>
<dbReference type="Gene3D" id="2.60.40.1180">
    <property type="entry name" value="Golgi alpha-mannosidase II"/>
    <property type="match status" value="1"/>
</dbReference>
<keyword evidence="5" id="KW-0472">Membrane</keyword>
<dbReference type="FunFam" id="3.20.20.70:FF:000197">
    <property type="entry name" value="Alpha-galactosidase"/>
    <property type="match status" value="1"/>
</dbReference>
<dbReference type="GO" id="GO:0009311">
    <property type="term" value="P:oligosaccharide metabolic process"/>
    <property type="evidence" value="ECO:0007669"/>
    <property type="project" value="TreeGrafter"/>
</dbReference>
<dbReference type="CDD" id="cd14792">
    <property type="entry name" value="GH27"/>
    <property type="match status" value="1"/>
</dbReference>
<dbReference type="Proteomes" id="UP001177023">
    <property type="component" value="Unassembled WGS sequence"/>
</dbReference>
<evidence type="ECO:0000256" key="4">
    <source>
        <dbReference type="RuleBase" id="RU361168"/>
    </source>
</evidence>
<dbReference type="Gene3D" id="3.20.20.70">
    <property type="entry name" value="Aldolase class I"/>
    <property type="match status" value="1"/>
</dbReference>
<keyword evidence="5" id="KW-1133">Transmembrane helix</keyword>
<dbReference type="InterPro" id="IPR013785">
    <property type="entry name" value="Aldolase_TIM"/>
</dbReference>
<dbReference type="GO" id="GO:0004557">
    <property type="term" value="F:alpha-galactosidase activity"/>
    <property type="evidence" value="ECO:0007669"/>
    <property type="project" value="TreeGrafter"/>
</dbReference>
<sequence length="466" mass="53178">MLRPVLTIFLLFLRIDALENGLARTPPMGWMSWAAFFCEVDCQKHPHDCINERLYVTQADQIVSDGFREAGYTSIHIDDCWMEMQRTALDRLAANRSRFPSGIKNLAKMMHQRGLKLGIYEDYGTLTCAGYPGSKGYVEIDAETFSDWDVDYLKFDGCYCNMSEVAAGFKSMRYALEKVQQKMIYSCEWPLYLKQAPEMIHYDEIAENCNLWRNFDDVYSNWGSILSIIDFQAENQDEIAKVQKPGAWNDPDMLVIGNGNLTVEQCRSQMSIWCIWSAPLIMSTDLRILEPEYREILLNKKAIAVDQDPMGKFGKRVYKEGDLNIFSKPIQPTEGEKTSLAIALLNRNPDSPIDHTFTLSSLGLHEPVKLIEIWSNTEFGKVNPDASIKVTIHPSDTLFFTAKLLSAASHELSDEELKRHLEENRISAEKAQQAAKIRKLFILLLVFVAYSIGATGYIIFMFTQCK</sequence>
<feature type="chain" id="PRO_5041387963" description="Alpha-galactosidase" evidence="6">
    <location>
        <begin position="18"/>
        <end position="466"/>
    </location>
</feature>
<dbReference type="InterPro" id="IPR002241">
    <property type="entry name" value="Glyco_hydro_27"/>
</dbReference>
<comment type="caution">
    <text evidence="7">The sequence shown here is derived from an EMBL/GenBank/DDBJ whole genome shotgun (WGS) entry which is preliminary data.</text>
</comment>
<name>A0AA36D440_9BILA</name>
<evidence type="ECO:0000313" key="7">
    <source>
        <dbReference type="EMBL" id="CAJ0579398.1"/>
    </source>
</evidence>
<accession>A0AA36D440</accession>
<dbReference type="EMBL" id="CATQJA010002656">
    <property type="protein sequence ID" value="CAJ0579398.1"/>
    <property type="molecule type" value="Genomic_DNA"/>
</dbReference>
<protein>
    <recommendedName>
        <fullName evidence="4">Alpha-galactosidase</fullName>
        <ecNumber evidence="4">3.2.1.-</ecNumber>
    </recommendedName>
</protein>
<evidence type="ECO:0000256" key="3">
    <source>
        <dbReference type="ARBA" id="ARBA00023295"/>
    </source>
</evidence>
<keyword evidence="2 4" id="KW-0378">Hydrolase</keyword>
<evidence type="ECO:0000256" key="6">
    <source>
        <dbReference type="SAM" id="SignalP"/>
    </source>
</evidence>
<keyword evidence="4" id="KW-1015">Disulfide bond</keyword>
<dbReference type="AlphaFoldDB" id="A0AA36D440"/>
<evidence type="ECO:0000256" key="5">
    <source>
        <dbReference type="SAM" id="Phobius"/>
    </source>
</evidence>
<dbReference type="SUPFAM" id="SSF51011">
    <property type="entry name" value="Glycosyl hydrolase domain"/>
    <property type="match status" value="1"/>
</dbReference>
<keyword evidence="5" id="KW-0812">Transmembrane</keyword>
<dbReference type="PANTHER" id="PTHR11452">
    <property type="entry name" value="ALPHA-GALACTOSIDASE/ALPHA-N-ACETYLGALACTOSAMINIDASE"/>
    <property type="match status" value="1"/>
</dbReference>
<gene>
    <name evidence="7" type="ORF">MSPICULIGERA_LOCUS17617</name>
</gene>
<dbReference type="PRINTS" id="PR00740">
    <property type="entry name" value="GLHYDRLASE27"/>
</dbReference>
<keyword evidence="3 4" id="KW-0326">Glycosidase</keyword>
<dbReference type="InterPro" id="IPR017853">
    <property type="entry name" value="GH"/>
</dbReference>
<comment type="similarity">
    <text evidence="1 4">Belongs to the glycosyl hydrolase 27 family.</text>
</comment>
<feature type="transmembrane region" description="Helical" evidence="5">
    <location>
        <begin position="440"/>
        <end position="462"/>
    </location>
</feature>
<dbReference type="InterPro" id="IPR013780">
    <property type="entry name" value="Glyco_hydro_b"/>
</dbReference>
<evidence type="ECO:0000313" key="8">
    <source>
        <dbReference type="Proteomes" id="UP001177023"/>
    </source>
</evidence>
<dbReference type="EC" id="3.2.1.-" evidence="4"/>
<organism evidence="7 8">
    <name type="scientific">Mesorhabditis spiculigera</name>
    <dbReference type="NCBI Taxonomy" id="96644"/>
    <lineage>
        <taxon>Eukaryota</taxon>
        <taxon>Metazoa</taxon>
        <taxon>Ecdysozoa</taxon>
        <taxon>Nematoda</taxon>
        <taxon>Chromadorea</taxon>
        <taxon>Rhabditida</taxon>
        <taxon>Rhabditina</taxon>
        <taxon>Rhabditomorpha</taxon>
        <taxon>Rhabditoidea</taxon>
        <taxon>Rhabditidae</taxon>
        <taxon>Mesorhabditinae</taxon>
        <taxon>Mesorhabditis</taxon>
    </lineage>
</organism>
<dbReference type="PANTHER" id="PTHR11452:SF83">
    <property type="entry name" value="ALPHA-GALACTOSIDASE"/>
    <property type="match status" value="1"/>
</dbReference>
<keyword evidence="6" id="KW-0732">Signal</keyword>
<keyword evidence="8" id="KW-1185">Reference proteome</keyword>
<feature type="non-terminal residue" evidence="7">
    <location>
        <position position="1"/>
    </location>
</feature>
<dbReference type="GO" id="GO:0005737">
    <property type="term" value="C:cytoplasm"/>
    <property type="evidence" value="ECO:0007669"/>
    <property type="project" value="TreeGrafter"/>
</dbReference>
<reference evidence="7" key="1">
    <citation type="submission" date="2023-06" db="EMBL/GenBank/DDBJ databases">
        <authorList>
            <person name="Delattre M."/>
        </authorList>
    </citation>
    <scope>NUCLEOTIDE SEQUENCE</scope>
    <source>
        <strain evidence="7">AF72</strain>
    </source>
</reference>
<dbReference type="SUPFAM" id="SSF51445">
    <property type="entry name" value="(Trans)glycosidases"/>
    <property type="match status" value="1"/>
</dbReference>
<evidence type="ECO:0000256" key="1">
    <source>
        <dbReference type="ARBA" id="ARBA00009743"/>
    </source>
</evidence>
<evidence type="ECO:0000256" key="2">
    <source>
        <dbReference type="ARBA" id="ARBA00022801"/>
    </source>
</evidence>
<comment type="subunit">
    <text evidence="4">Homodimer.</text>
</comment>
<dbReference type="GO" id="GO:0016139">
    <property type="term" value="P:glycoside catabolic process"/>
    <property type="evidence" value="ECO:0007669"/>
    <property type="project" value="TreeGrafter"/>
</dbReference>